<dbReference type="RefSeq" id="WP_147058306.1">
    <property type="nucleotide sequence ID" value="NZ_CP042437.1"/>
</dbReference>
<reference evidence="2 3" key="1">
    <citation type="journal article" date="2013" name="J. Microbiol.">
        <title>Mucilaginibacter ginsenosidivorax sp. nov., with ginsenoside converting activity isolated from sediment.</title>
        <authorList>
            <person name="Kim J.K."/>
            <person name="Choi T.E."/>
            <person name="Liu Q.M."/>
            <person name="Park H.Y."/>
            <person name="Yi T.H."/>
            <person name="Yoon M.H."/>
            <person name="Kim S.C."/>
            <person name="Im W.T."/>
        </authorList>
    </citation>
    <scope>NUCLEOTIDE SEQUENCE [LARGE SCALE GENOMIC DNA]</scope>
    <source>
        <strain evidence="2 3">KHI28</strain>
    </source>
</reference>
<protein>
    <recommendedName>
        <fullName evidence="4">BamA/TamA family outer membrane protein</fullName>
    </recommendedName>
</protein>
<name>A0A5B8W6I3_9SPHI</name>
<evidence type="ECO:0000256" key="1">
    <source>
        <dbReference type="SAM" id="SignalP"/>
    </source>
</evidence>
<keyword evidence="3" id="KW-1185">Reference proteome</keyword>
<dbReference type="OrthoDB" id="621220at2"/>
<dbReference type="Proteomes" id="UP000321362">
    <property type="component" value="Chromosome"/>
</dbReference>
<dbReference type="EMBL" id="CP042437">
    <property type="protein sequence ID" value="QEC79067.1"/>
    <property type="molecule type" value="Genomic_DNA"/>
</dbReference>
<evidence type="ECO:0000313" key="2">
    <source>
        <dbReference type="EMBL" id="QEC79067.1"/>
    </source>
</evidence>
<keyword evidence="1" id="KW-0732">Signal</keyword>
<proteinExistence type="predicted"/>
<gene>
    <name evidence="2" type="ORF">FSB76_25095</name>
</gene>
<dbReference type="AlphaFoldDB" id="A0A5B8W6I3"/>
<sequence>MPGKKIFSFSFALIALLFSCTVLHAQDKKYIPLGHSKLKDTIVAAPADTANEKDIIDVISSVFVKADKNAKVDSIGTKPVISILPAFGYTLQTSLAATISGNIAFRTALKARISTITVNPAYTEKKQIIIPLLASIWTRDNQFNIISDLRYFKYPQSTFGLGSHSNIANENPLDYSFFRINETVLRNVGGNFFAGLGYIFDDRWNMQEKGQLNGGVSDYEKYGPIKRAISTGLTVNALFDSRDNSINPARGFYTAITYRDNFTFLGSTTPWRSLIIDIRKYYHLPGNSDNVFAIWSYNWLILNGRPAYLDLPSTANDQNFTTGRGYIQGRFRGAQMMYLEGEYRFKITRNGLLGGVMFVNGQSFSAAPGSGLQAVQPGYGPGLRIKLNKVSKTNIAIDYGFGRQGSRGLFINVGEVF</sequence>
<dbReference type="PROSITE" id="PS51257">
    <property type="entry name" value="PROKAR_LIPOPROTEIN"/>
    <property type="match status" value="1"/>
</dbReference>
<accession>A0A5B8W6I3</accession>
<evidence type="ECO:0008006" key="4">
    <source>
        <dbReference type="Google" id="ProtNLM"/>
    </source>
</evidence>
<feature type="signal peptide" evidence="1">
    <location>
        <begin position="1"/>
        <end position="25"/>
    </location>
</feature>
<feature type="chain" id="PRO_5023070447" description="BamA/TamA family outer membrane protein" evidence="1">
    <location>
        <begin position="26"/>
        <end position="417"/>
    </location>
</feature>
<evidence type="ECO:0000313" key="3">
    <source>
        <dbReference type="Proteomes" id="UP000321362"/>
    </source>
</evidence>
<dbReference type="KEGG" id="mgk:FSB76_25095"/>
<dbReference type="Gene3D" id="2.40.160.50">
    <property type="entry name" value="membrane protein fhac: a member of the omp85/tpsb transporter family"/>
    <property type="match status" value="1"/>
</dbReference>
<organism evidence="2 3">
    <name type="scientific">Mucilaginibacter ginsenosidivorax</name>
    <dbReference type="NCBI Taxonomy" id="862126"/>
    <lineage>
        <taxon>Bacteria</taxon>
        <taxon>Pseudomonadati</taxon>
        <taxon>Bacteroidota</taxon>
        <taxon>Sphingobacteriia</taxon>
        <taxon>Sphingobacteriales</taxon>
        <taxon>Sphingobacteriaceae</taxon>
        <taxon>Mucilaginibacter</taxon>
    </lineage>
</organism>